<organism evidence="2 3">
    <name type="scientific">Glycomyces paridis</name>
    <dbReference type="NCBI Taxonomy" id="2126555"/>
    <lineage>
        <taxon>Bacteria</taxon>
        <taxon>Bacillati</taxon>
        <taxon>Actinomycetota</taxon>
        <taxon>Actinomycetes</taxon>
        <taxon>Glycomycetales</taxon>
        <taxon>Glycomycetaceae</taxon>
        <taxon>Glycomyces</taxon>
    </lineage>
</organism>
<protein>
    <recommendedName>
        <fullName evidence="1">Aminoglycoside phosphotransferase domain-containing protein</fullName>
    </recommendedName>
</protein>
<feature type="non-terminal residue" evidence="2">
    <location>
        <position position="216"/>
    </location>
</feature>
<accession>A0A4S8P9B2</accession>
<proteinExistence type="predicted"/>
<evidence type="ECO:0000313" key="3">
    <source>
        <dbReference type="Proteomes" id="UP000305792"/>
    </source>
</evidence>
<evidence type="ECO:0000313" key="2">
    <source>
        <dbReference type="EMBL" id="THV26833.1"/>
    </source>
</evidence>
<comment type="caution">
    <text evidence="2">The sequence shown here is derived from an EMBL/GenBank/DDBJ whole genome shotgun (WGS) entry which is preliminary data.</text>
</comment>
<dbReference type="SUPFAM" id="SSF56112">
    <property type="entry name" value="Protein kinase-like (PK-like)"/>
    <property type="match status" value="1"/>
</dbReference>
<dbReference type="AlphaFoldDB" id="A0A4S8P9B2"/>
<name>A0A4S8P9B2_9ACTN</name>
<reference evidence="2 3" key="1">
    <citation type="journal article" date="2018" name="Int. J. Syst. Evol. Microbiol.">
        <title>Glycomyces paridis sp. nov., isolated from the medicinal plant Paris polyphylla.</title>
        <authorList>
            <person name="Fang X.M."/>
            <person name="Bai J.L."/>
            <person name="Su J."/>
            <person name="Zhao L.L."/>
            <person name="Liu H.Y."/>
            <person name="Ma B.P."/>
            <person name="Zhang Y.Q."/>
            <person name="Yu L.Y."/>
        </authorList>
    </citation>
    <scope>NUCLEOTIDE SEQUENCE [LARGE SCALE GENOMIC DNA]</scope>
    <source>
        <strain evidence="2 3">CPCC 204357</strain>
    </source>
</reference>
<sequence length="216" mass="23585">MAPMEPAEVAERIGLGRLHRPAEVLKHDEPFPVWRFSTDSGEWVVKATRPWGDFWLGVAAQAGLLEAAAWRAGVPTAEPLIPEACETGLWQPIGDGVYAHAVRFHQGEHPEPPVADALATWAGATVAAIERLDIEADPTVDADYTSHPESEWDTWLSQARDLGVLDARQARSLKDAAVRIDAIAAPAMAAKPRKLVMHRDFSHLNILTTAECPLLI</sequence>
<dbReference type="InterPro" id="IPR011009">
    <property type="entry name" value="Kinase-like_dom_sf"/>
</dbReference>
<dbReference type="EMBL" id="STGX01000013">
    <property type="protein sequence ID" value="THV26833.1"/>
    <property type="molecule type" value="Genomic_DNA"/>
</dbReference>
<gene>
    <name evidence="2" type="ORF">E9998_17765</name>
</gene>
<dbReference type="Pfam" id="PF01636">
    <property type="entry name" value="APH"/>
    <property type="match status" value="1"/>
</dbReference>
<dbReference type="Proteomes" id="UP000305792">
    <property type="component" value="Unassembled WGS sequence"/>
</dbReference>
<evidence type="ECO:0000259" key="1">
    <source>
        <dbReference type="Pfam" id="PF01636"/>
    </source>
</evidence>
<keyword evidence="3" id="KW-1185">Reference proteome</keyword>
<feature type="domain" description="Aminoglycoside phosphotransferase" evidence="1">
    <location>
        <begin position="25"/>
        <end position="210"/>
    </location>
</feature>
<dbReference type="InterPro" id="IPR002575">
    <property type="entry name" value="Aminoglycoside_PTrfase"/>
</dbReference>